<name>A0A7N0SXQ6_KALFE</name>
<organism evidence="2 3">
    <name type="scientific">Kalanchoe fedtschenkoi</name>
    <name type="common">Lavender scallops</name>
    <name type="synonym">South American air plant</name>
    <dbReference type="NCBI Taxonomy" id="63787"/>
    <lineage>
        <taxon>Eukaryota</taxon>
        <taxon>Viridiplantae</taxon>
        <taxon>Streptophyta</taxon>
        <taxon>Embryophyta</taxon>
        <taxon>Tracheophyta</taxon>
        <taxon>Spermatophyta</taxon>
        <taxon>Magnoliopsida</taxon>
        <taxon>eudicotyledons</taxon>
        <taxon>Gunneridae</taxon>
        <taxon>Pentapetalae</taxon>
        <taxon>Saxifragales</taxon>
        <taxon>Crassulaceae</taxon>
        <taxon>Kalanchoe</taxon>
    </lineage>
</organism>
<dbReference type="Pfam" id="PF02519">
    <property type="entry name" value="Auxin_inducible"/>
    <property type="match status" value="1"/>
</dbReference>
<accession>A0A7N0SXQ6</accession>
<dbReference type="EnsemblPlants" id="Kaladp0011s1280.1.v1.1">
    <property type="protein sequence ID" value="Kaladp0011s1280.1.v1.1.CDS.1"/>
    <property type="gene ID" value="Kaladp0011s1280.v1.1"/>
</dbReference>
<protein>
    <recommendedName>
        <fullName evidence="4">Small auxin up regulated protein</fullName>
    </recommendedName>
</protein>
<reference evidence="2" key="1">
    <citation type="submission" date="2021-01" db="UniProtKB">
        <authorList>
            <consortium name="EnsemblPlants"/>
        </authorList>
    </citation>
    <scope>IDENTIFICATION</scope>
</reference>
<sequence length="106" mass="12482">MPHLHLRHHDHRDKKFGEGHKDVPKGCLAVRVGRGEEEQRFVIPVMYLNHPLFKELLKEAEEEYGFHQKGLITIPCPVEEFRTVNAMIDQDNSSHHHNHLGWCFRV</sequence>
<dbReference type="PANTHER" id="PTHR31374:SF29">
    <property type="entry name" value="SAUR-LIKE AUXIN-RESPONSIVE PROTEIN FAMILY"/>
    <property type="match status" value="1"/>
</dbReference>
<dbReference type="OMA" id="EECELHH"/>
<keyword evidence="3" id="KW-1185">Reference proteome</keyword>
<evidence type="ECO:0000256" key="1">
    <source>
        <dbReference type="ARBA" id="ARBA00006974"/>
    </source>
</evidence>
<dbReference type="GO" id="GO:0009733">
    <property type="term" value="P:response to auxin"/>
    <property type="evidence" value="ECO:0007669"/>
    <property type="project" value="InterPro"/>
</dbReference>
<dbReference type="AlphaFoldDB" id="A0A7N0SXQ6"/>
<dbReference type="Proteomes" id="UP000594263">
    <property type="component" value="Unplaced"/>
</dbReference>
<dbReference type="Gramene" id="Kaladp0011s1280.1.v1.1">
    <property type="protein sequence ID" value="Kaladp0011s1280.1.v1.1.CDS.1"/>
    <property type="gene ID" value="Kaladp0011s1280.v1.1"/>
</dbReference>
<evidence type="ECO:0008006" key="4">
    <source>
        <dbReference type="Google" id="ProtNLM"/>
    </source>
</evidence>
<dbReference type="PANTHER" id="PTHR31374">
    <property type="entry name" value="AUXIN-INDUCED PROTEIN-LIKE-RELATED"/>
    <property type="match status" value="1"/>
</dbReference>
<comment type="similarity">
    <text evidence="1">Belongs to the ARG7 family.</text>
</comment>
<dbReference type="InterPro" id="IPR003676">
    <property type="entry name" value="SAUR_fam"/>
</dbReference>
<proteinExistence type="inferred from homology"/>
<evidence type="ECO:0000313" key="3">
    <source>
        <dbReference type="Proteomes" id="UP000594263"/>
    </source>
</evidence>
<evidence type="ECO:0000313" key="2">
    <source>
        <dbReference type="EnsemblPlants" id="Kaladp0011s1280.1.v1.1.CDS.1"/>
    </source>
</evidence>